<evidence type="ECO:0000259" key="2">
    <source>
        <dbReference type="Pfam" id="PF13817"/>
    </source>
</evidence>
<feature type="non-terminal residue" evidence="3">
    <location>
        <position position="1"/>
    </location>
</feature>
<gene>
    <name evidence="3" type="ORF">LG368_06665</name>
</gene>
<dbReference type="InterPro" id="IPR039552">
    <property type="entry name" value="IS66_C"/>
</dbReference>
<reference evidence="3" key="1">
    <citation type="submission" date="2021-10" db="EMBL/GenBank/DDBJ databases">
        <title>Marinomonas pontica sp. nov., isolated from the Black Sea.</title>
        <authorList>
            <person name="Zhao L.-H."/>
            <person name="Xue J.-H."/>
        </authorList>
    </citation>
    <scope>NUCLEOTIDE SEQUENCE</scope>
    <source>
        <strain evidence="3">E8</strain>
    </source>
</reference>
<dbReference type="Pfam" id="PF13817">
    <property type="entry name" value="DDE_Tnp_IS66_C"/>
    <property type="match status" value="1"/>
</dbReference>
<organism evidence="3 4">
    <name type="scientific">Marinomonas algarum</name>
    <dbReference type="NCBI Taxonomy" id="2883105"/>
    <lineage>
        <taxon>Bacteria</taxon>
        <taxon>Pseudomonadati</taxon>
        <taxon>Pseudomonadota</taxon>
        <taxon>Gammaproteobacteria</taxon>
        <taxon>Oceanospirillales</taxon>
        <taxon>Oceanospirillaceae</taxon>
        <taxon>Marinomonas</taxon>
    </lineage>
</organism>
<dbReference type="EMBL" id="JAJATW010000007">
    <property type="protein sequence ID" value="MCB5161581.1"/>
    <property type="molecule type" value="Genomic_DNA"/>
</dbReference>
<sequence length="106" mass="12110">LLGKAIQYNLNQWEKLTVYLQNGQINIDNNRAERAIKPFVIGRKNWLFANTGNGAKSSAILYSIIETAKANGLIPYDYLVTLFEELPKRQTNESLDDLLPWNVRSI</sequence>
<accession>A0A9X1IP59</accession>
<dbReference type="Proteomes" id="UP001139095">
    <property type="component" value="Unassembled WGS sequence"/>
</dbReference>
<feature type="domain" description="Transposase IS66 C-terminal" evidence="2">
    <location>
        <begin position="63"/>
        <end position="101"/>
    </location>
</feature>
<dbReference type="InterPro" id="IPR004291">
    <property type="entry name" value="Transposase_IS66_central"/>
</dbReference>
<proteinExistence type="predicted"/>
<evidence type="ECO:0000313" key="3">
    <source>
        <dbReference type="EMBL" id="MCB5161581.1"/>
    </source>
</evidence>
<protein>
    <submittedName>
        <fullName evidence="3">Transposase</fullName>
    </submittedName>
</protein>
<evidence type="ECO:0000259" key="1">
    <source>
        <dbReference type="Pfam" id="PF03050"/>
    </source>
</evidence>
<keyword evidence="4" id="KW-1185">Reference proteome</keyword>
<evidence type="ECO:0000313" key="4">
    <source>
        <dbReference type="Proteomes" id="UP001139095"/>
    </source>
</evidence>
<dbReference type="InterPro" id="IPR052344">
    <property type="entry name" value="Transposase-related"/>
</dbReference>
<dbReference type="RefSeq" id="WP_226753953.1">
    <property type="nucleotide sequence ID" value="NZ_JAJATW010000007.1"/>
</dbReference>
<dbReference type="PANTHER" id="PTHR33678">
    <property type="entry name" value="BLL1576 PROTEIN"/>
    <property type="match status" value="1"/>
</dbReference>
<dbReference type="PANTHER" id="PTHR33678:SF1">
    <property type="entry name" value="BLL1576 PROTEIN"/>
    <property type="match status" value="1"/>
</dbReference>
<dbReference type="Pfam" id="PF03050">
    <property type="entry name" value="DDE_Tnp_IS66"/>
    <property type="match status" value="1"/>
</dbReference>
<comment type="caution">
    <text evidence="3">The sequence shown here is derived from an EMBL/GenBank/DDBJ whole genome shotgun (WGS) entry which is preliminary data.</text>
</comment>
<dbReference type="AlphaFoldDB" id="A0A9X1IP59"/>
<name>A0A9X1IP59_9GAMM</name>
<feature type="domain" description="Transposase IS66 central" evidence="1">
    <location>
        <begin position="2"/>
        <end position="56"/>
    </location>
</feature>